<dbReference type="EMBL" id="JAUTXT010000105">
    <property type="protein sequence ID" value="KAK3669172.1"/>
    <property type="molecule type" value="Genomic_DNA"/>
</dbReference>
<reference evidence="2" key="1">
    <citation type="submission" date="2023-07" db="EMBL/GenBank/DDBJ databases">
        <title>Black Yeasts Isolated from many extreme environments.</title>
        <authorList>
            <person name="Coleine C."/>
            <person name="Stajich J.E."/>
            <person name="Selbmann L."/>
        </authorList>
    </citation>
    <scope>NUCLEOTIDE SEQUENCE</scope>
    <source>
        <strain evidence="2">CCFEE 5485</strain>
    </source>
</reference>
<feature type="compositionally biased region" description="Basic and acidic residues" evidence="1">
    <location>
        <begin position="411"/>
        <end position="420"/>
    </location>
</feature>
<gene>
    <name evidence="2" type="ORF">LTR78_010948</name>
</gene>
<sequence>MRAPQTSANFTDSVQSLLARFRHASSMETTVTSPAPTAVMSAAPAEATRPSTQGHEVMRYDPMSQHQTRSQQRRFAAAEGGDLNERLNLITIEAAEHGLQRRFCKHYPERSILEYLQRPGEGVAPHEAVTAVLEDLADETAETASGLALVYRYMQVHEMWKTHPDRNIRSAEDFVECLDRAGYIRTGLVIGTAAQTAKRNSTRRIQACWGDHWFHEVPLSIRDERWRGPEDLSKNVLARIATTAEQGRSLEMAVRDWMQAIQRRNDVGARRELDIKGRVTPFLVLADVSIPDGTVGNGRQNDRNADGVPLYEPKEERLRVELIPRQPPSRSTVPEPDYAEATLTKMPKKRKRTSDTVADEGGAAVAKEDGWKKSGDGRWLTKRVRNQIIRKPVEEVGETRESLATSQDDEGEHHTLEEPRTATTPNPIPSTARLDSPPASTPHPSPATSSSKTCAGPAFANALRELTKSFAELNDPDYLATRFCDCCRSPVTAATYSILDEIRTNGSKLDNNQKHRFGTAIVPARQERQETPKRPRRWDTLFVTDGSETDESDPD</sequence>
<evidence type="ECO:0000313" key="2">
    <source>
        <dbReference type="EMBL" id="KAK3669172.1"/>
    </source>
</evidence>
<dbReference type="AlphaFoldDB" id="A0AAE0WGL8"/>
<feature type="region of interest" description="Disordered" evidence="1">
    <location>
        <begin position="323"/>
        <end position="376"/>
    </location>
</feature>
<accession>A0AAE0WGL8</accession>
<dbReference type="Proteomes" id="UP001274830">
    <property type="component" value="Unassembled WGS sequence"/>
</dbReference>
<evidence type="ECO:0000313" key="3">
    <source>
        <dbReference type="Proteomes" id="UP001274830"/>
    </source>
</evidence>
<organism evidence="2 3">
    <name type="scientific">Recurvomyces mirabilis</name>
    <dbReference type="NCBI Taxonomy" id="574656"/>
    <lineage>
        <taxon>Eukaryota</taxon>
        <taxon>Fungi</taxon>
        <taxon>Dikarya</taxon>
        <taxon>Ascomycota</taxon>
        <taxon>Pezizomycotina</taxon>
        <taxon>Dothideomycetes</taxon>
        <taxon>Dothideomycetidae</taxon>
        <taxon>Mycosphaerellales</taxon>
        <taxon>Teratosphaeriaceae</taxon>
        <taxon>Recurvomyces</taxon>
    </lineage>
</organism>
<feature type="compositionally biased region" description="Basic and acidic residues" evidence="1">
    <location>
        <begin position="391"/>
        <end position="401"/>
    </location>
</feature>
<protein>
    <submittedName>
        <fullName evidence="2">Uncharacterized protein</fullName>
    </submittedName>
</protein>
<evidence type="ECO:0000256" key="1">
    <source>
        <dbReference type="SAM" id="MobiDB-lite"/>
    </source>
</evidence>
<feature type="region of interest" description="Disordered" evidence="1">
    <location>
        <begin position="391"/>
        <end position="453"/>
    </location>
</feature>
<feature type="region of interest" description="Disordered" evidence="1">
    <location>
        <begin position="28"/>
        <end position="55"/>
    </location>
</feature>
<feature type="compositionally biased region" description="Basic and acidic residues" evidence="1">
    <location>
        <begin position="525"/>
        <end position="539"/>
    </location>
</feature>
<feature type="region of interest" description="Disordered" evidence="1">
    <location>
        <begin position="525"/>
        <end position="555"/>
    </location>
</feature>
<proteinExistence type="predicted"/>
<comment type="caution">
    <text evidence="2">The sequence shown here is derived from an EMBL/GenBank/DDBJ whole genome shotgun (WGS) entry which is preliminary data.</text>
</comment>
<keyword evidence="3" id="KW-1185">Reference proteome</keyword>
<name>A0AAE0WGL8_9PEZI</name>
<feature type="compositionally biased region" description="Basic and acidic residues" evidence="1">
    <location>
        <begin position="366"/>
        <end position="376"/>
    </location>
</feature>